<proteinExistence type="predicted"/>
<name>Q5DN16_9CAUD</name>
<keyword evidence="1" id="KW-0812">Transmembrane</keyword>
<keyword evidence="1" id="KW-0472">Membrane</keyword>
<organism evidence="2 3">
    <name type="scientific">Alphaproteobacteria phage PhiJL001</name>
    <dbReference type="NCBI Taxonomy" id="2681607"/>
    <lineage>
        <taxon>Viruses</taxon>
        <taxon>Duplodnaviria</taxon>
        <taxon>Heunggongvirae</taxon>
        <taxon>Uroviricota</taxon>
        <taxon>Caudoviricetes</taxon>
        <taxon>Mesyanzhinovviridae</taxon>
        <taxon>Keylargovirus</taxon>
        <taxon>Keylargovirus JL001</taxon>
    </lineage>
</organism>
<reference evidence="2 3" key="1">
    <citation type="journal article" date="2005" name="Appl. Environ. Microbiol.">
        <title>Genomic analysis of bacteriophage PhiJL001: insights into its interaction with a sponge-associated alpha-proteobacterium.</title>
        <authorList>
            <person name="Lohr J.E."/>
            <person name="Chen F."/>
            <person name="Hill R.T."/>
        </authorList>
    </citation>
    <scope>NUCLEOTIDE SEQUENCE</scope>
</reference>
<dbReference type="KEGG" id="vg:3342383"/>
<keyword evidence="3" id="KW-1185">Reference proteome</keyword>
<protein>
    <submittedName>
        <fullName evidence="2">Gp89</fullName>
    </submittedName>
</protein>
<keyword evidence="1" id="KW-1133">Transmembrane helix</keyword>
<dbReference type="Proteomes" id="UP000000993">
    <property type="component" value="Segment"/>
</dbReference>
<evidence type="ECO:0000313" key="2">
    <source>
        <dbReference type="EMBL" id="AAT69480.1"/>
    </source>
</evidence>
<dbReference type="EMBL" id="AY576273">
    <property type="protein sequence ID" value="AAT69480.1"/>
    <property type="molecule type" value="Genomic_DNA"/>
</dbReference>
<sequence length="88" mass="9203">MLTLNTGLGFPAMVTMAILGLGTDVLGILAGAYASLLATWAVAAGIRQWGKSNGSEKETWVSYSASEVEVDSKGSTRTSFELSSEQSK</sequence>
<evidence type="ECO:0000313" key="3">
    <source>
        <dbReference type="Proteomes" id="UP000000993"/>
    </source>
</evidence>
<feature type="transmembrane region" description="Helical" evidence="1">
    <location>
        <begin position="12"/>
        <end position="43"/>
    </location>
</feature>
<accession>Q5DN16</accession>
<gene>
    <name evidence="2" type="ORF">JL001p89</name>
</gene>
<dbReference type="RefSeq" id="YP_224013.1">
    <property type="nucleotide sequence ID" value="NC_006938.1"/>
</dbReference>
<evidence type="ECO:0000256" key="1">
    <source>
        <dbReference type="SAM" id="Phobius"/>
    </source>
</evidence>
<dbReference type="GeneID" id="3342383"/>